<reference evidence="8 9" key="1">
    <citation type="submission" date="2018-10" db="EMBL/GenBank/DDBJ databases">
        <title>Comamonadaceae CDC group NO-1 genome sequencing and assembly.</title>
        <authorList>
            <person name="Bernier A.-M."/>
            <person name="Bernard K."/>
        </authorList>
    </citation>
    <scope>NUCLEOTIDE SEQUENCE [LARGE SCALE GENOMIC DNA]</scope>
    <source>
        <strain evidence="8 9">NML161473</strain>
    </source>
</reference>
<dbReference type="HAMAP" id="MF_02210">
    <property type="entry name" value="RimI"/>
    <property type="match status" value="1"/>
</dbReference>
<dbReference type="PANTHER" id="PTHR43420">
    <property type="entry name" value="ACETYLTRANSFERASE"/>
    <property type="match status" value="1"/>
</dbReference>
<proteinExistence type="inferred from homology"/>
<dbReference type="Proteomes" id="UP000267035">
    <property type="component" value="Unassembled WGS sequence"/>
</dbReference>
<comment type="similarity">
    <text evidence="1 5">Belongs to the acetyltransferase family. RimI subfamily.</text>
</comment>
<protein>
    <recommendedName>
        <fullName evidence="5">[Ribosomal protein bS18]-alanine N-acetyltransferase</fullName>
        <ecNumber evidence="5">2.3.1.266</ecNumber>
    </recommendedName>
</protein>
<evidence type="ECO:0000256" key="2">
    <source>
        <dbReference type="ARBA" id="ARBA00022490"/>
    </source>
</evidence>
<dbReference type="InterPro" id="IPR050680">
    <property type="entry name" value="YpeA/RimI_acetyltransf"/>
</dbReference>
<keyword evidence="2 5" id="KW-0963">Cytoplasm</keyword>
<evidence type="ECO:0000256" key="3">
    <source>
        <dbReference type="ARBA" id="ARBA00022679"/>
    </source>
</evidence>
<feature type="compositionally biased region" description="Basic residues" evidence="6">
    <location>
        <begin position="1"/>
        <end position="10"/>
    </location>
</feature>
<evidence type="ECO:0000256" key="4">
    <source>
        <dbReference type="ARBA" id="ARBA00023315"/>
    </source>
</evidence>
<dbReference type="PANTHER" id="PTHR43420:SF51">
    <property type="entry name" value="PEPTIDYL-LYSINE N-ACETYLTRANSFERASE YIAC"/>
    <property type="match status" value="1"/>
</dbReference>
<evidence type="ECO:0000256" key="1">
    <source>
        <dbReference type="ARBA" id="ARBA00005395"/>
    </source>
</evidence>
<name>A0A3M6QGZ9_9BURK</name>
<keyword evidence="4 5" id="KW-0012">Acyltransferase</keyword>
<dbReference type="InterPro" id="IPR006464">
    <property type="entry name" value="AcTrfase_RimI/Ard1"/>
</dbReference>
<dbReference type="GO" id="GO:0005737">
    <property type="term" value="C:cytoplasm"/>
    <property type="evidence" value="ECO:0007669"/>
    <property type="project" value="UniProtKB-SubCell"/>
</dbReference>
<feature type="domain" description="N-acetyltransferase" evidence="7">
    <location>
        <begin position="27"/>
        <end position="187"/>
    </location>
</feature>
<dbReference type="EMBL" id="RDQL01000003">
    <property type="protein sequence ID" value="RMX01752.1"/>
    <property type="molecule type" value="Genomic_DNA"/>
</dbReference>
<comment type="function">
    <text evidence="5">Acetylates the N-terminal alanine of ribosomal protein bS18.</text>
</comment>
<dbReference type="NCBIfam" id="TIGR01575">
    <property type="entry name" value="rimI"/>
    <property type="match status" value="1"/>
</dbReference>
<feature type="active site" description="Proton acceptor" evidence="5">
    <location>
        <position position="143"/>
    </location>
</feature>
<sequence>MRGRKPRTAPRLRAPPSPSLPMPASHLQWRAMTPDDLDQVMALEQASHSHPWSRGNFADSLATGCYMPALWHQGPHQNLPQNPQQDPQCRLLGYLVAMPGVEEAHLLTLTVAAACRGRGLGQLLMQAMHTWAQQQGAAQVWLEVRESNLAAQALYARLGYEPIAVRKNYYPLEGNAREHALIMRKRL</sequence>
<comment type="catalytic activity">
    <reaction evidence="5">
        <text>N-terminal L-alanyl-[ribosomal protein bS18] + acetyl-CoA = N-terminal N(alpha)-acetyl-L-alanyl-[ribosomal protein bS18] + CoA + H(+)</text>
        <dbReference type="Rhea" id="RHEA:43756"/>
        <dbReference type="Rhea" id="RHEA-COMP:10676"/>
        <dbReference type="Rhea" id="RHEA-COMP:10677"/>
        <dbReference type="ChEBI" id="CHEBI:15378"/>
        <dbReference type="ChEBI" id="CHEBI:57287"/>
        <dbReference type="ChEBI" id="CHEBI:57288"/>
        <dbReference type="ChEBI" id="CHEBI:64718"/>
        <dbReference type="ChEBI" id="CHEBI:83683"/>
        <dbReference type="EC" id="2.3.1.266"/>
    </reaction>
</comment>
<evidence type="ECO:0000256" key="6">
    <source>
        <dbReference type="SAM" id="MobiDB-lite"/>
    </source>
</evidence>
<evidence type="ECO:0000313" key="9">
    <source>
        <dbReference type="Proteomes" id="UP000267035"/>
    </source>
</evidence>
<keyword evidence="9" id="KW-1185">Reference proteome</keyword>
<dbReference type="Gene3D" id="3.40.630.30">
    <property type="match status" value="1"/>
</dbReference>
<dbReference type="SUPFAM" id="SSF55729">
    <property type="entry name" value="Acyl-CoA N-acyltransferases (Nat)"/>
    <property type="match status" value="1"/>
</dbReference>
<gene>
    <name evidence="5 8" type="primary">rimI</name>
    <name evidence="8" type="ORF">EBQ25_03640</name>
</gene>
<evidence type="ECO:0000259" key="7">
    <source>
        <dbReference type="PROSITE" id="PS51186"/>
    </source>
</evidence>
<comment type="subcellular location">
    <subcellularLocation>
        <location evidence="5">Cytoplasm</location>
    </subcellularLocation>
</comment>
<comment type="caution">
    <text evidence="5">Lacks conserved residue(s) required for the propagation of feature annotation.</text>
</comment>
<keyword evidence="3 5" id="KW-0808">Transferase</keyword>
<dbReference type="InterPro" id="IPR000182">
    <property type="entry name" value="GNAT_dom"/>
</dbReference>
<dbReference type="GO" id="GO:0008999">
    <property type="term" value="F:protein-N-terminal-alanine acetyltransferase activity"/>
    <property type="evidence" value="ECO:0007669"/>
    <property type="project" value="UniProtKB-UniRule"/>
</dbReference>
<dbReference type="AlphaFoldDB" id="A0A3M6QGZ9"/>
<organism evidence="8 9">
    <name type="scientific">Allofranklinella schreckenbergeri</name>
    <dbReference type="NCBI Taxonomy" id="1076744"/>
    <lineage>
        <taxon>Bacteria</taxon>
        <taxon>Pseudomonadati</taxon>
        <taxon>Pseudomonadota</taxon>
        <taxon>Betaproteobacteria</taxon>
        <taxon>Burkholderiales</taxon>
        <taxon>Comamonadaceae</taxon>
        <taxon>Allofranklinella</taxon>
    </lineage>
</organism>
<dbReference type="InterPro" id="IPR043690">
    <property type="entry name" value="RimI"/>
</dbReference>
<dbReference type="InterPro" id="IPR016181">
    <property type="entry name" value="Acyl_CoA_acyltransferase"/>
</dbReference>
<feature type="region of interest" description="Disordered" evidence="6">
    <location>
        <begin position="1"/>
        <end position="24"/>
    </location>
</feature>
<evidence type="ECO:0000313" key="8">
    <source>
        <dbReference type="EMBL" id="RMX01752.1"/>
    </source>
</evidence>
<evidence type="ECO:0000256" key="5">
    <source>
        <dbReference type="HAMAP-Rule" id="MF_02210"/>
    </source>
</evidence>
<comment type="caution">
    <text evidence="8">The sequence shown here is derived from an EMBL/GenBank/DDBJ whole genome shotgun (WGS) entry which is preliminary data.</text>
</comment>
<dbReference type="PROSITE" id="PS51186">
    <property type="entry name" value="GNAT"/>
    <property type="match status" value="1"/>
</dbReference>
<feature type="binding site" evidence="5">
    <location>
        <position position="148"/>
    </location>
    <ligand>
        <name>acetyl-CoA</name>
        <dbReference type="ChEBI" id="CHEBI:57288"/>
    </ligand>
</feature>
<dbReference type="Pfam" id="PF00583">
    <property type="entry name" value="Acetyltransf_1"/>
    <property type="match status" value="1"/>
</dbReference>
<accession>A0A3M6QGZ9</accession>
<feature type="active site" description="Proton donor" evidence="5">
    <location>
        <position position="155"/>
    </location>
</feature>
<dbReference type="EC" id="2.3.1.266" evidence="5"/>
<dbReference type="CDD" id="cd04301">
    <property type="entry name" value="NAT_SF"/>
    <property type="match status" value="1"/>
</dbReference>